<dbReference type="AlphaFoldDB" id="A0A024P8X4"/>
<keyword evidence="2" id="KW-1185">Reference proteome</keyword>
<name>A0A024P8X4_9BACI</name>
<evidence type="ECO:0000313" key="1">
    <source>
        <dbReference type="EMBL" id="CDQ25579.1"/>
    </source>
</evidence>
<reference evidence="2" key="1">
    <citation type="submission" date="2014-03" db="EMBL/GenBank/DDBJ databases">
        <authorList>
            <person name="Urmite Genomes U."/>
        </authorList>
    </citation>
    <scope>NUCLEOTIDE SEQUENCE [LARGE SCALE GENOMIC DNA]</scope>
    <source>
        <strain evidence="2">HD-03</strain>
    </source>
</reference>
<accession>A0A024P8X4</accession>
<proteinExistence type="predicted"/>
<organism evidence="1 2">
    <name type="scientific">Halobacillus karajensis</name>
    <dbReference type="NCBI Taxonomy" id="195088"/>
    <lineage>
        <taxon>Bacteria</taxon>
        <taxon>Bacillati</taxon>
        <taxon>Bacillota</taxon>
        <taxon>Bacilli</taxon>
        <taxon>Bacillales</taxon>
        <taxon>Bacillaceae</taxon>
        <taxon>Halobacillus</taxon>
    </lineage>
</organism>
<comment type="caution">
    <text evidence="1">The sequence shown here is derived from an EMBL/GenBank/DDBJ whole genome shotgun (WGS) entry which is preliminary data.</text>
</comment>
<dbReference type="EMBL" id="CCDI010000007">
    <property type="protein sequence ID" value="CDQ25579.1"/>
    <property type="molecule type" value="Genomic_DNA"/>
</dbReference>
<dbReference type="Proteomes" id="UP000028868">
    <property type="component" value="Unassembled WGS sequence"/>
</dbReference>
<evidence type="ECO:0000313" key="2">
    <source>
        <dbReference type="Proteomes" id="UP000028868"/>
    </source>
</evidence>
<sequence length="47" mass="5238">MNKGNQNKPYNEAIAHKQNIEGYPKTSGGKPPLPIKLIGYFLFVSFS</sequence>
<protein>
    <submittedName>
        <fullName evidence="1">Uncharacterized protein</fullName>
    </submittedName>
</protein>
<dbReference type="RefSeq" id="WP_231622453.1">
    <property type="nucleotide sequence ID" value="NZ_CCDH010000004.1"/>
</dbReference>
<reference evidence="1 2" key="2">
    <citation type="submission" date="2014-05" db="EMBL/GenBank/DDBJ databases">
        <title>Draft genome sequence of Halobacillus karajensis HK-03.</title>
        <authorList>
            <person name="Khelaifia S."/>
            <person name="Croce O."/>
            <person name="Lagier J.C."/>
            <person name="Raoult D."/>
        </authorList>
    </citation>
    <scope>NUCLEOTIDE SEQUENCE [LARGE SCALE GENOMIC DNA]</scope>
    <source>
        <strain evidence="1 2">HD-03</strain>
    </source>
</reference>
<gene>
    <name evidence="1" type="ORF">BN983_03931</name>
</gene>